<dbReference type="Gene3D" id="3.40.190.10">
    <property type="entry name" value="Periplasmic binding protein-like II"/>
    <property type="match status" value="1"/>
</dbReference>
<dbReference type="SUPFAM" id="SSF53850">
    <property type="entry name" value="Periplasmic binding protein-like II"/>
    <property type="match status" value="1"/>
</dbReference>
<dbReference type="InterPro" id="IPR005064">
    <property type="entry name" value="BUG"/>
</dbReference>
<dbReference type="EMBL" id="GU556183">
    <property type="protein sequence ID" value="ADE20409.1"/>
    <property type="molecule type" value="Genomic_DNA"/>
</dbReference>
<organism evidence="2">
    <name type="scientific">Cupriavidus basilensis</name>
    <dbReference type="NCBI Taxonomy" id="68895"/>
    <lineage>
        <taxon>Bacteria</taxon>
        <taxon>Pseudomonadati</taxon>
        <taxon>Pseudomonadota</taxon>
        <taxon>Betaproteobacteria</taxon>
        <taxon>Burkholderiales</taxon>
        <taxon>Burkholderiaceae</taxon>
        <taxon>Cupriavidus</taxon>
    </lineage>
</organism>
<protein>
    <submittedName>
        <fullName evidence="2">HmfH'</fullName>
    </submittedName>
</protein>
<dbReference type="InterPro" id="IPR042100">
    <property type="entry name" value="Bug_dom1"/>
</dbReference>
<sequence length="328" mass="34686">MLNRQETDMKTWLAHAGLALLLLTGLAHAQGYPTKPIRIVVPYPPGGFNDTLARIVGSRLTAAWGQPVVVDNKPGAGTIIGTSFVAKAAPDGYTLLVVQFPFGANPWLYKSLPYDTLKDFTPVILAGESPMTLVVTNGSPIRSVDDLVKSAKGTPGKINYGSSGSGSSNHLAMALFERSAGITLAQVPYKGSTPMLTDLAGGQVEVAFDALPHVLPFVRSGKVRALAVADRSRFASLSTVPTMAESGLPGYDASSWHGIVAPAGTPPEIVRKLNAQINDALRTADVRNLFHEQGVRPDGGSPADFSAFIGRELAKWKQVVHDAAIPLQ</sequence>
<proteinExistence type="inferred from homology"/>
<evidence type="ECO:0000313" key="2">
    <source>
        <dbReference type="EMBL" id="ADE20409.1"/>
    </source>
</evidence>
<dbReference type="Pfam" id="PF03401">
    <property type="entry name" value="TctC"/>
    <property type="match status" value="1"/>
</dbReference>
<comment type="similarity">
    <text evidence="1">Belongs to the UPF0065 (bug) family.</text>
</comment>
<name>D5KB60_9BURK</name>
<reference evidence="2" key="1">
    <citation type="journal article" date="2010" name="Proc. Natl. Acad. Sci. U.S.A.">
        <title>Identification and characterization of the furfural and 5-(hydroxymethyl)furfural degradation pathways of Cupriavidus basilensis HMF14.</title>
        <authorList>
            <person name="Koopman F."/>
            <person name="Wierckx N."/>
            <person name="de Winde J.H."/>
            <person name="Ruijssenaars H.J."/>
        </authorList>
    </citation>
    <scope>NUCLEOTIDE SEQUENCE</scope>
    <source>
        <strain evidence="2">HMF14</strain>
    </source>
</reference>
<accession>D5KB60</accession>
<dbReference type="AlphaFoldDB" id="D5KB60"/>
<dbReference type="SMR" id="D5KB60"/>
<gene>
    <name evidence="2" type="primary">hmfH'</name>
</gene>
<dbReference type="PANTHER" id="PTHR42928:SF5">
    <property type="entry name" value="BLR1237 PROTEIN"/>
    <property type="match status" value="1"/>
</dbReference>
<dbReference type="CDD" id="cd13578">
    <property type="entry name" value="PBP2_Bug27"/>
    <property type="match status" value="1"/>
</dbReference>
<dbReference type="PIRSF" id="PIRSF017082">
    <property type="entry name" value="YflP"/>
    <property type="match status" value="1"/>
</dbReference>
<evidence type="ECO:0000256" key="1">
    <source>
        <dbReference type="ARBA" id="ARBA00006987"/>
    </source>
</evidence>
<dbReference type="PANTHER" id="PTHR42928">
    <property type="entry name" value="TRICARBOXYLATE-BINDING PROTEIN"/>
    <property type="match status" value="1"/>
</dbReference>
<dbReference type="Gene3D" id="3.40.190.150">
    <property type="entry name" value="Bordetella uptake gene, domain 1"/>
    <property type="match status" value="1"/>
</dbReference>